<dbReference type="SMART" id="SM00935">
    <property type="entry name" value="OmpH"/>
    <property type="match status" value="1"/>
</dbReference>
<accession>A0ABT8CU88</accession>
<reference evidence="5" key="1">
    <citation type="journal article" date="2019" name="Int. J. Syst. Evol. Microbiol.">
        <title>The Global Catalogue of Microorganisms (GCM) 10K type strain sequencing project: providing services to taxonomists for standard genome sequencing and annotation.</title>
        <authorList>
            <consortium name="The Broad Institute Genomics Platform"/>
            <consortium name="The Broad Institute Genome Sequencing Center for Infectious Disease"/>
            <person name="Wu L."/>
            <person name="Ma J."/>
        </authorList>
    </citation>
    <scope>NUCLEOTIDE SEQUENCE [LARGE SCALE GENOMIC DNA]</scope>
    <source>
        <strain evidence="5">CECT 7184</strain>
    </source>
</reference>
<dbReference type="Pfam" id="PF03938">
    <property type="entry name" value="OmpH"/>
    <property type="match status" value="1"/>
</dbReference>
<dbReference type="PANTHER" id="PTHR35089:SF1">
    <property type="entry name" value="CHAPERONE PROTEIN SKP"/>
    <property type="match status" value="1"/>
</dbReference>
<keyword evidence="2" id="KW-0732">Signal</keyword>
<evidence type="ECO:0000313" key="5">
    <source>
        <dbReference type="Proteomes" id="UP001242368"/>
    </source>
</evidence>
<name>A0ABT8CU88_9FLAO</name>
<dbReference type="EMBL" id="JAUFQU010000001">
    <property type="protein sequence ID" value="MDN3708073.1"/>
    <property type="molecule type" value="Genomic_DNA"/>
</dbReference>
<dbReference type="SUPFAM" id="SSF111384">
    <property type="entry name" value="OmpH-like"/>
    <property type="match status" value="1"/>
</dbReference>
<dbReference type="RefSeq" id="WP_290363956.1">
    <property type="nucleotide sequence ID" value="NZ_JAUFQU010000001.1"/>
</dbReference>
<dbReference type="PANTHER" id="PTHR35089">
    <property type="entry name" value="CHAPERONE PROTEIN SKP"/>
    <property type="match status" value="1"/>
</dbReference>
<comment type="caution">
    <text evidence="4">The sequence shown here is derived from an EMBL/GenBank/DDBJ whole genome shotgun (WGS) entry which is preliminary data.</text>
</comment>
<comment type="similarity">
    <text evidence="1">Belongs to the Skp family.</text>
</comment>
<evidence type="ECO:0000256" key="2">
    <source>
        <dbReference type="ARBA" id="ARBA00022729"/>
    </source>
</evidence>
<protein>
    <submittedName>
        <fullName evidence="4">OmpH family outer membrane protein</fullName>
    </submittedName>
</protein>
<evidence type="ECO:0000313" key="4">
    <source>
        <dbReference type="EMBL" id="MDN3708073.1"/>
    </source>
</evidence>
<dbReference type="Proteomes" id="UP001242368">
    <property type="component" value="Unassembled WGS sequence"/>
</dbReference>
<dbReference type="InterPro" id="IPR005632">
    <property type="entry name" value="Chaperone_Skp"/>
</dbReference>
<evidence type="ECO:0000256" key="1">
    <source>
        <dbReference type="ARBA" id="ARBA00009091"/>
    </source>
</evidence>
<organism evidence="4 5">
    <name type="scientific">Paenimyroides ceti</name>
    <dbReference type="NCBI Taxonomy" id="395087"/>
    <lineage>
        <taxon>Bacteria</taxon>
        <taxon>Pseudomonadati</taxon>
        <taxon>Bacteroidota</taxon>
        <taxon>Flavobacteriia</taxon>
        <taxon>Flavobacteriales</taxon>
        <taxon>Flavobacteriaceae</taxon>
        <taxon>Paenimyroides</taxon>
    </lineage>
</organism>
<dbReference type="InterPro" id="IPR024930">
    <property type="entry name" value="Skp_dom_sf"/>
</dbReference>
<dbReference type="Gene3D" id="3.30.910.20">
    <property type="entry name" value="Skp domain"/>
    <property type="match status" value="1"/>
</dbReference>
<sequence length="169" mass="18786">MKNLKKLFIAALFVIGANVSGNAQKIAHINVYELLSAMPEMKTANDEVKKAKDKFEKDYQTMVTELQTKAQKYQTEAPTAGDAVNATREAELQQSQDRIMQFQQNAQNELAKKDETLKTPILEKAQKAIHKVARAKGYEYVLDSTVGSGVILADGPNLMDDVKKELAIK</sequence>
<proteinExistence type="inferred from homology"/>
<keyword evidence="3" id="KW-0175">Coiled coil</keyword>
<feature type="coiled-coil region" evidence="3">
    <location>
        <begin position="85"/>
        <end position="112"/>
    </location>
</feature>
<evidence type="ECO:0000256" key="3">
    <source>
        <dbReference type="SAM" id="Coils"/>
    </source>
</evidence>
<keyword evidence="5" id="KW-1185">Reference proteome</keyword>
<gene>
    <name evidence="4" type="ORF">QW060_13260</name>
</gene>